<comment type="caution">
    <text evidence="3">The sequence shown here is derived from an EMBL/GenBank/DDBJ whole genome shotgun (WGS) entry which is preliminary data.</text>
</comment>
<dbReference type="PANTHER" id="PTHR43668">
    <property type="entry name" value="ALLANTOINASE"/>
    <property type="match status" value="1"/>
</dbReference>
<evidence type="ECO:0000256" key="1">
    <source>
        <dbReference type="ARBA" id="ARBA00022975"/>
    </source>
</evidence>
<evidence type="ECO:0000313" key="4">
    <source>
        <dbReference type="Proteomes" id="UP000837803"/>
    </source>
</evidence>
<dbReference type="CDD" id="cd01317">
    <property type="entry name" value="DHOase_IIa"/>
    <property type="match status" value="1"/>
</dbReference>
<dbReference type="Gene3D" id="3.20.20.140">
    <property type="entry name" value="Metal-dependent hydrolases"/>
    <property type="match status" value="1"/>
</dbReference>
<dbReference type="GO" id="GO:0004151">
    <property type="term" value="F:dihydroorotase activity"/>
    <property type="evidence" value="ECO:0007669"/>
    <property type="project" value="UniProtKB-EC"/>
</dbReference>
<dbReference type="SUPFAM" id="SSF51556">
    <property type="entry name" value="Metallo-dependent hydrolases"/>
    <property type="match status" value="1"/>
</dbReference>
<feature type="domain" description="Dihydroorotase catalytic" evidence="2">
    <location>
        <begin position="53"/>
        <end position="218"/>
    </location>
</feature>
<reference evidence="3" key="1">
    <citation type="submission" date="2021-12" db="EMBL/GenBank/DDBJ databases">
        <authorList>
            <person name="Rodrigo-Torres L."/>
            <person name="Arahal R. D."/>
            <person name="Lucena T."/>
        </authorList>
    </citation>
    <scope>NUCLEOTIDE SEQUENCE</scope>
    <source>
        <strain evidence="3">CECT 8419</strain>
    </source>
</reference>
<dbReference type="PANTHER" id="PTHR43668:SF2">
    <property type="entry name" value="ALLANTOINASE"/>
    <property type="match status" value="1"/>
</dbReference>
<organism evidence="3 4">
    <name type="scientific">Neolewinella maritima</name>
    <dbReference type="NCBI Taxonomy" id="1383882"/>
    <lineage>
        <taxon>Bacteria</taxon>
        <taxon>Pseudomonadati</taxon>
        <taxon>Bacteroidota</taxon>
        <taxon>Saprospiria</taxon>
        <taxon>Saprospirales</taxon>
        <taxon>Lewinellaceae</taxon>
        <taxon>Neolewinella</taxon>
    </lineage>
</organism>
<protein>
    <submittedName>
        <fullName evidence="3">Dihydroorotase</fullName>
        <ecNumber evidence="3">3.5.2.3</ecNumber>
    </submittedName>
</protein>
<dbReference type="InterPro" id="IPR004722">
    <property type="entry name" value="DHOase"/>
</dbReference>
<dbReference type="InterPro" id="IPR011059">
    <property type="entry name" value="Metal-dep_hydrolase_composite"/>
</dbReference>
<keyword evidence="1" id="KW-0665">Pyrimidine biosynthesis</keyword>
<dbReference type="SUPFAM" id="SSF51338">
    <property type="entry name" value="Composite domain of metallo-dependent hydrolases"/>
    <property type="match status" value="1"/>
</dbReference>
<dbReference type="InterPro" id="IPR050138">
    <property type="entry name" value="DHOase/Allantoinase_Hydrolase"/>
</dbReference>
<sequence>MLLRAVTITDPASPYHNQTLDVRVRDGVITALGDALVAEEQEQIFAAEDRVRLAPGFVDIGAYLGDPGHEEREDIASLTASARAGGYVAVAVLPNTVPVRQSVADMTYLASHNGQSAVDLLPIAALSHNTLGRDLTEMMELGEAGALAFTDGSSHAASGSLLKRALEYGKSFGGLVLDTPHDRDLAEDGQMHEGTVSVQLGLPGIPTMCETIPLRRDLSILRYTDGRLLVHLLSSAKGLALVTDYREQSAGLAGCTVSAHHLTFTDDELLTFDPNFKMLPPLRAASDREALQQGLIEGQIDAIVSHHRARHGEEKDLEFSYAAFGALGLETALRQLLPLADDRPSMLDAIVTALTAGPRRLLGLPPVTITEDSPAQLTLFTTEGSQQVDRGSLKGKSTNSPLLGRTLPGRILATINHGRLWTSA</sequence>
<dbReference type="EMBL" id="CAKLPZ010000001">
    <property type="protein sequence ID" value="CAH0999768.1"/>
    <property type="molecule type" value="Genomic_DNA"/>
</dbReference>
<dbReference type="InterPro" id="IPR024403">
    <property type="entry name" value="DHOase_cat"/>
</dbReference>
<name>A0ABM9AYH5_9BACT</name>
<proteinExistence type="predicted"/>
<accession>A0ABM9AYH5</accession>
<evidence type="ECO:0000259" key="2">
    <source>
        <dbReference type="Pfam" id="PF12890"/>
    </source>
</evidence>
<gene>
    <name evidence="3" type="primary">pyrC_1</name>
    <name evidence="3" type="ORF">LEM8419_01068</name>
</gene>
<evidence type="ECO:0000313" key="3">
    <source>
        <dbReference type="EMBL" id="CAH0999768.1"/>
    </source>
</evidence>
<keyword evidence="4" id="KW-1185">Reference proteome</keyword>
<keyword evidence="3" id="KW-0378">Hydrolase</keyword>
<dbReference type="Pfam" id="PF12890">
    <property type="entry name" value="DHOase"/>
    <property type="match status" value="1"/>
</dbReference>
<dbReference type="EC" id="3.5.2.3" evidence="3"/>
<dbReference type="Proteomes" id="UP000837803">
    <property type="component" value="Unassembled WGS sequence"/>
</dbReference>
<dbReference type="InterPro" id="IPR032466">
    <property type="entry name" value="Metal_Hydrolase"/>
</dbReference>
<dbReference type="Gene3D" id="2.30.40.10">
    <property type="entry name" value="Urease, subunit C, domain 1"/>
    <property type="match status" value="1"/>
</dbReference>
<dbReference type="RefSeq" id="WP_238749981.1">
    <property type="nucleotide sequence ID" value="NZ_CAKLPZ010000001.1"/>
</dbReference>